<dbReference type="AlphaFoldDB" id="A0A0F9U1A2"/>
<protein>
    <submittedName>
        <fullName evidence="1">Uncharacterized protein</fullName>
    </submittedName>
</protein>
<accession>A0A0F9U1A2</accession>
<evidence type="ECO:0000313" key="1">
    <source>
        <dbReference type="EMBL" id="KKN55131.1"/>
    </source>
</evidence>
<name>A0A0F9U1A2_9ZZZZ</name>
<comment type="caution">
    <text evidence="1">The sequence shown here is derived from an EMBL/GenBank/DDBJ whole genome shotgun (WGS) entry which is preliminary data.</text>
</comment>
<organism evidence="1">
    <name type="scientific">marine sediment metagenome</name>
    <dbReference type="NCBI Taxonomy" id="412755"/>
    <lineage>
        <taxon>unclassified sequences</taxon>
        <taxon>metagenomes</taxon>
        <taxon>ecological metagenomes</taxon>
    </lineage>
</organism>
<gene>
    <name evidence="1" type="ORF">LCGC14_0585030</name>
</gene>
<reference evidence="1" key="1">
    <citation type="journal article" date="2015" name="Nature">
        <title>Complex archaea that bridge the gap between prokaryotes and eukaryotes.</title>
        <authorList>
            <person name="Spang A."/>
            <person name="Saw J.H."/>
            <person name="Jorgensen S.L."/>
            <person name="Zaremba-Niedzwiedzka K."/>
            <person name="Martijn J."/>
            <person name="Lind A.E."/>
            <person name="van Eijk R."/>
            <person name="Schleper C."/>
            <person name="Guy L."/>
            <person name="Ettema T.J."/>
        </authorList>
    </citation>
    <scope>NUCLEOTIDE SEQUENCE</scope>
</reference>
<sequence length="88" mass="9572">MAVTVNKMTLISLTPTGRKNHEDMTAKLPYSTVMSALYEAVNGLTLEDISERTNMDEGRVKSILGVLYSNRLITTSQPSGAEAPTIKV</sequence>
<proteinExistence type="predicted"/>
<dbReference type="EMBL" id="LAZR01000898">
    <property type="protein sequence ID" value="KKN55131.1"/>
    <property type="molecule type" value="Genomic_DNA"/>
</dbReference>